<evidence type="ECO:0000313" key="4">
    <source>
        <dbReference type="EMBL" id="QDV55919.1"/>
    </source>
</evidence>
<dbReference type="EMBL" id="CP036318">
    <property type="protein sequence ID" value="QDV55919.1"/>
    <property type="molecule type" value="Genomic_DNA"/>
</dbReference>
<sequence>MHLDDAIELSSRAGGIDSVEITPDLERKLRGLINQLCDEEFPEPDFEHTAIAVSYRQWTLTTELSGVTSFYHESELAGPRNRCMRNIEIEDLLKMYLMLAAADIDGLLKQSWKPFDDLPDEEGHFYLYRSDPLCNELHKAASMGNVAAIKPLLDRGFDLEARDGMGYTALHRATFVPHVEVMEELLRLGADVEAPCPDGETPLFSVAVCEYNWLLLDAAKVLIKHGANVNATKSTNYTVLENANVYGNTEFQQLLRDHGATAPQAR</sequence>
<feature type="repeat" description="ANK" evidence="3">
    <location>
        <begin position="165"/>
        <end position="197"/>
    </location>
</feature>
<dbReference type="SMART" id="SM00248">
    <property type="entry name" value="ANK"/>
    <property type="match status" value="4"/>
</dbReference>
<dbReference type="InterPro" id="IPR036770">
    <property type="entry name" value="Ankyrin_rpt-contain_sf"/>
</dbReference>
<dbReference type="Proteomes" id="UP000316770">
    <property type="component" value="Chromosome"/>
</dbReference>
<gene>
    <name evidence="4" type="ORF">Mal33_18980</name>
</gene>
<dbReference type="PRINTS" id="PR01415">
    <property type="entry name" value="ANKYRIN"/>
</dbReference>
<evidence type="ECO:0000256" key="2">
    <source>
        <dbReference type="ARBA" id="ARBA00023043"/>
    </source>
</evidence>
<dbReference type="Gene3D" id="1.25.40.20">
    <property type="entry name" value="Ankyrin repeat-containing domain"/>
    <property type="match status" value="1"/>
</dbReference>
<evidence type="ECO:0000256" key="1">
    <source>
        <dbReference type="ARBA" id="ARBA00022737"/>
    </source>
</evidence>
<dbReference type="PROSITE" id="PS50088">
    <property type="entry name" value="ANK_REPEAT"/>
    <property type="match status" value="2"/>
</dbReference>
<dbReference type="SUPFAM" id="SSF48403">
    <property type="entry name" value="Ankyrin repeat"/>
    <property type="match status" value="1"/>
</dbReference>
<feature type="repeat" description="ANK" evidence="3">
    <location>
        <begin position="137"/>
        <end position="164"/>
    </location>
</feature>
<protein>
    <submittedName>
        <fullName evidence="4">Ankyrin repeats (3 copies)</fullName>
    </submittedName>
</protein>
<dbReference type="AlphaFoldDB" id="A0A518IS47"/>
<evidence type="ECO:0000313" key="5">
    <source>
        <dbReference type="Proteomes" id="UP000316770"/>
    </source>
</evidence>
<reference evidence="4 5" key="1">
    <citation type="submission" date="2019-02" db="EMBL/GenBank/DDBJ databases">
        <title>Deep-cultivation of Planctomycetes and their phenomic and genomic characterization uncovers novel biology.</title>
        <authorList>
            <person name="Wiegand S."/>
            <person name="Jogler M."/>
            <person name="Boedeker C."/>
            <person name="Pinto D."/>
            <person name="Vollmers J."/>
            <person name="Rivas-Marin E."/>
            <person name="Kohn T."/>
            <person name="Peeters S.H."/>
            <person name="Heuer A."/>
            <person name="Rast P."/>
            <person name="Oberbeckmann S."/>
            <person name="Bunk B."/>
            <person name="Jeske O."/>
            <person name="Meyerdierks A."/>
            <person name="Storesund J.E."/>
            <person name="Kallscheuer N."/>
            <person name="Luecker S."/>
            <person name="Lage O.M."/>
            <person name="Pohl T."/>
            <person name="Merkel B.J."/>
            <person name="Hornburger P."/>
            <person name="Mueller R.-W."/>
            <person name="Bruemmer F."/>
            <person name="Labrenz M."/>
            <person name="Spormann A.M."/>
            <person name="Op den Camp H."/>
            <person name="Overmann J."/>
            <person name="Amann R."/>
            <person name="Jetten M.S.M."/>
            <person name="Mascher T."/>
            <person name="Medema M.H."/>
            <person name="Devos D.P."/>
            <person name="Kaster A.-K."/>
            <person name="Ovreas L."/>
            <person name="Rohde M."/>
            <person name="Galperin M.Y."/>
            <person name="Jogler C."/>
        </authorList>
    </citation>
    <scope>NUCLEOTIDE SEQUENCE [LARGE SCALE GENOMIC DNA]</scope>
    <source>
        <strain evidence="4 5">Mal33</strain>
    </source>
</reference>
<dbReference type="InterPro" id="IPR050745">
    <property type="entry name" value="Multifunctional_regulatory"/>
</dbReference>
<proteinExistence type="predicted"/>
<organism evidence="4 5">
    <name type="scientific">Rosistilla oblonga</name>
    <dbReference type="NCBI Taxonomy" id="2527990"/>
    <lineage>
        <taxon>Bacteria</taxon>
        <taxon>Pseudomonadati</taxon>
        <taxon>Planctomycetota</taxon>
        <taxon>Planctomycetia</taxon>
        <taxon>Pirellulales</taxon>
        <taxon>Pirellulaceae</taxon>
        <taxon>Rosistilla</taxon>
    </lineage>
</organism>
<keyword evidence="2 3" id="KW-0040">ANK repeat</keyword>
<accession>A0A518IS47</accession>
<dbReference type="PANTHER" id="PTHR24189">
    <property type="entry name" value="MYOTROPHIN"/>
    <property type="match status" value="1"/>
</dbReference>
<dbReference type="Pfam" id="PF00023">
    <property type="entry name" value="Ank"/>
    <property type="match status" value="1"/>
</dbReference>
<dbReference type="PANTHER" id="PTHR24189:SF73">
    <property type="entry name" value="ANKYRIN REPEAT AND SOCS BOX-CONTAINING 15B"/>
    <property type="match status" value="1"/>
</dbReference>
<name>A0A518IS47_9BACT</name>
<dbReference type="RefSeq" id="WP_197453133.1">
    <property type="nucleotide sequence ID" value="NZ_CP036318.1"/>
</dbReference>
<dbReference type="Pfam" id="PF12796">
    <property type="entry name" value="Ank_2"/>
    <property type="match status" value="1"/>
</dbReference>
<dbReference type="PROSITE" id="PS50297">
    <property type="entry name" value="ANK_REP_REGION"/>
    <property type="match status" value="1"/>
</dbReference>
<evidence type="ECO:0000256" key="3">
    <source>
        <dbReference type="PROSITE-ProRule" id="PRU00023"/>
    </source>
</evidence>
<dbReference type="InterPro" id="IPR002110">
    <property type="entry name" value="Ankyrin_rpt"/>
</dbReference>
<keyword evidence="1" id="KW-0677">Repeat</keyword>
<keyword evidence="5" id="KW-1185">Reference proteome</keyword>